<dbReference type="EMBL" id="JAACXV010012991">
    <property type="protein sequence ID" value="KAF7274238.1"/>
    <property type="molecule type" value="Genomic_DNA"/>
</dbReference>
<feature type="region of interest" description="Disordered" evidence="1">
    <location>
        <begin position="1"/>
        <end position="60"/>
    </location>
</feature>
<gene>
    <name evidence="2" type="ORF">GWI33_013087</name>
</gene>
<evidence type="ECO:0000313" key="2">
    <source>
        <dbReference type="EMBL" id="KAF7274238.1"/>
    </source>
</evidence>
<organism evidence="2 3">
    <name type="scientific">Rhynchophorus ferrugineus</name>
    <name type="common">Red palm weevil</name>
    <name type="synonym">Curculio ferrugineus</name>
    <dbReference type="NCBI Taxonomy" id="354439"/>
    <lineage>
        <taxon>Eukaryota</taxon>
        <taxon>Metazoa</taxon>
        <taxon>Ecdysozoa</taxon>
        <taxon>Arthropoda</taxon>
        <taxon>Hexapoda</taxon>
        <taxon>Insecta</taxon>
        <taxon>Pterygota</taxon>
        <taxon>Neoptera</taxon>
        <taxon>Endopterygota</taxon>
        <taxon>Coleoptera</taxon>
        <taxon>Polyphaga</taxon>
        <taxon>Cucujiformia</taxon>
        <taxon>Curculionidae</taxon>
        <taxon>Dryophthorinae</taxon>
        <taxon>Rhynchophorus</taxon>
    </lineage>
</organism>
<reference evidence="2" key="1">
    <citation type="submission" date="2020-08" db="EMBL/GenBank/DDBJ databases">
        <title>Genome sequencing and assembly of the red palm weevil Rhynchophorus ferrugineus.</title>
        <authorList>
            <person name="Dias G.B."/>
            <person name="Bergman C.M."/>
            <person name="Manee M."/>
        </authorList>
    </citation>
    <scope>NUCLEOTIDE SEQUENCE</scope>
    <source>
        <strain evidence="2">AA-2017</strain>
        <tissue evidence="2">Whole larva</tissue>
    </source>
</reference>
<evidence type="ECO:0000256" key="1">
    <source>
        <dbReference type="SAM" id="MobiDB-lite"/>
    </source>
</evidence>
<protein>
    <submittedName>
        <fullName evidence="2">Uncharacterized protein</fullName>
    </submittedName>
</protein>
<name>A0A834IA12_RHYFE</name>
<dbReference type="Proteomes" id="UP000625711">
    <property type="component" value="Unassembled WGS sequence"/>
</dbReference>
<feature type="compositionally biased region" description="Basic and acidic residues" evidence="1">
    <location>
        <begin position="35"/>
        <end position="50"/>
    </location>
</feature>
<evidence type="ECO:0000313" key="3">
    <source>
        <dbReference type="Proteomes" id="UP000625711"/>
    </source>
</evidence>
<sequence length="131" mass="14885">MIRNTTRSPSEKRGKKTLTKRKERSGKGKGTQISKKGDEGERGSWDDVSNRRRHRRPVGTLKYNGGFMAAVRRIYLFEIKMSAARSRLIYANKIMLCGGDIGPEHENNSTDGHRPPSYPRRSCGLFGRLTF</sequence>
<proteinExistence type="predicted"/>
<feature type="compositionally biased region" description="Basic residues" evidence="1">
    <location>
        <begin position="13"/>
        <end position="24"/>
    </location>
</feature>
<dbReference type="AlphaFoldDB" id="A0A834IA12"/>
<keyword evidence="3" id="KW-1185">Reference proteome</keyword>
<comment type="caution">
    <text evidence="2">The sequence shown here is derived from an EMBL/GenBank/DDBJ whole genome shotgun (WGS) entry which is preliminary data.</text>
</comment>
<accession>A0A834IA12</accession>